<evidence type="ECO:0000313" key="1">
    <source>
        <dbReference type="EMBL" id="THG45598.1"/>
    </source>
</evidence>
<evidence type="ECO:0000313" key="2">
    <source>
        <dbReference type="Proteomes" id="UP000305401"/>
    </source>
</evidence>
<dbReference type="EMBL" id="SSTG01000126">
    <property type="protein sequence ID" value="THG45598.1"/>
    <property type="molecule type" value="Genomic_DNA"/>
</dbReference>
<keyword evidence="2" id="KW-1185">Reference proteome</keyword>
<reference evidence="1" key="1">
    <citation type="submission" date="2019-04" db="EMBL/GenBank/DDBJ databases">
        <title>Microbes associate with the intestines of laboratory mice.</title>
        <authorList>
            <person name="Navarre W."/>
            <person name="Wong E."/>
            <person name="Huang K.C."/>
            <person name="Tropini C."/>
            <person name="Ng K."/>
            <person name="Yu B."/>
        </authorList>
    </citation>
    <scope>NUCLEOTIDE SEQUENCE</scope>
    <source>
        <strain evidence="1">NM86_A22</strain>
    </source>
</reference>
<proteinExistence type="predicted"/>
<comment type="caution">
    <text evidence="1">The sequence shown here is derived from an EMBL/GenBank/DDBJ whole genome shotgun (WGS) entry which is preliminary data.</text>
</comment>
<protein>
    <submittedName>
        <fullName evidence="1">Superoxide dismutase</fullName>
    </submittedName>
</protein>
<name>A0AC61S4E3_9BACT</name>
<sequence>MEPKIYTQPNLPYAIDALEPVISKDTISYHWGKHEKTYIDNLNKLIENTEWEDTPLEDIIKTASGPLFNNASQAWNHIFYFFAFSPDGGGNPTGDLAEAINRDFGSFDEFKKLFVKAGTDLFGSGYVWLSQDKNGKLFITQGKDAANPMTQGLTPILAFDVWEHAYYLDYQNRRADALNKLWDIVDWEIVGSRYEKKSR</sequence>
<gene>
    <name evidence="1" type="ORF">E5990_08810</name>
</gene>
<organism evidence="1 2">
    <name type="scientific">Muribaculum caecicola</name>
    <dbReference type="NCBI Taxonomy" id="3038144"/>
    <lineage>
        <taxon>Bacteria</taxon>
        <taxon>Pseudomonadati</taxon>
        <taxon>Bacteroidota</taxon>
        <taxon>Bacteroidia</taxon>
        <taxon>Bacteroidales</taxon>
        <taxon>Muribaculaceae</taxon>
        <taxon>Muribaculum</taxon>
    </lineage>
</organism>
<accession>A0AC61S4E3</accession>
<dbReference type="Proteomes" id="UP000305401">
    <property type="component" value="Unassembled WGS sequence"/>
</dbReference>